<dbReference type="Gene3D" id="2.40.50.540">
    <property type="match status" value="1"/>
</dbReference>
<dbReference type="Proteomes" id="UP001597044">
    <property type="component" value="Unassembled WGS sequence"/>
</dbReference>
<accession>A0ABW3HHI3</accession>
<sequence length="354" mass="39022">MPLWLGACSLWPYHSAPAPIPNLPATWSGDVTCPGCVPHQQTLTLFADGSFHLRDEYPANQRRRGRESFYDIGQWSRLSGDESRLILRGGSETLRQFRLQHGGELRQLDASGADIRSIRDYVLTREKGLDPVAGPMRLLGKLSVDDTQLRFSECLTGREMTVIDGLPASVIKQYRVAQKLVNETGSAPVLASVIGVFSARLATSDEGSENASVWQVTVPRVLRFWPGEDCGIGAAAPSLPLRDTPWRVLAIANEPIKADPMAATLALRLHDDGKVSGHTGCNILRSQYRSDDSALNFDAVMITRRACMNPMAQALETTWIEVLRRTTAYRVVGSYLELLAGDRVLARLIANEMH</sequence>
<feature type="domain" description="DUF306" evidence="1">
    <location>
        <begin position="240"/>
        <end position="342"/>
    </location>
</feature>
<protein>
    <submittedName>
        <fullName evidence="2">META domain-containing protein</fullName>
    </submittedName>
</protein>
<gene>
    <name evidence="2" type="ORF">ACFQ0F_07605</name>
</gene>
<comment type="caution">
    <text evidence="2">The sequence shown here is derived from an EMBL/GenBank/DDBJ whole genome shotgun (WGS) entry which is preliminary data.</text>
</comment>
<dbReference type="Pfam" id="PF03724">
    <property type="entry name" value="META"/>
    <property type="match status" value="1"/>
</dbReference>
<keyword evidence="3" id="KW-1185">Reference proteome</keyword>
<dbReference type="InterPro" id="IPR038139">
    <property type="entry name" value="NlpE_C_sf"/>
</dbReference>
<dbReference type="Gene3D" id="2.40.128.640">
    <property type="match status" value="1"/>
</dbReference>
<dbReference type="Gene3D" id="2.40.128.270">
    <property type="match status" value="1"/>
</dbReference>
<reference evidence="3" key="1">
    <citation type="journal article" date="2019" name="Int. J. Syst. Evol. Microbiol.">
        <title>The Global Catalogue of Microorganisms (GCM) 10K type strain sequencing project: providing services to taxonomists for standard genome sequencing and annotation.</title>
        <authorList>
            <consortium name="The Broad Institute Genomics Platform"/>
            <consortium name="The Broad Institute Genome Sequencing Center for Infectious Disease"/>
            <person name="Wu L."/>
            <person name="Ma J."/>
        </authorList>
    </citation>
    <scope>NUCLEOTIDE SEQUENCE [LARGE SCALE GENOMIC DNA]</scope>
    <source>
        <strain evidence="3">CCUG 63419</strain>
    </source>
</reference>
<proteinExistence type="predicted"/>
<dbReference type="InterPro" id="IPR007298">
    <property type="entry name" value="Cu-R_lipoprotein_NlpE"/>
</dbReference>
<dbReference type="InterPro" id="IPR005184">
    <property type="entry name" value="DUF306_Meta_HslJ"/>
</dbReference>
<evidence type="ECO:0000259" key="1">
    <source>
        <dbReference type="Pfam" id="PF03724"/>
    </source>
</evidence>
<dbReference type="Pfam" id="PF04170">
    <property type="entry name" value="NlpE"/>
    <property type="match status" value="1"/>
</dbReference>
<name>A0ABW3HHI3_9GAMM</name>
<evidence type="ECO:0000313" key="2">
    <source>
        <dbReference type="EMBL" id="MFD0950250.1"/>
    </source>
</evidence>
<dbReference type="RefSeq" id="WP_379070770.1">
    <property type="nucleotide sequence ID" value="NZ_JBHTIT010000001.1"/>
</dbReference>
<evidence type="ECO:0000313" key="3">
    <source>
        <dbReference type="Proteomes" id="UP001597044"/>
    </source>
</evidence>
<organism evidence="2 3">
    <name type="scientific">Paraperlucidibaca wandonensis</name>
    <dbReference type="NCBI Taxonomy" id="1268273"/>
    <lineage>
        <taxon>Bacteria</taxon>
        <taxon>Pseudomonadati</taxon>
        <taxon>Pseudomonadota</taxon>
        <taxon>Gammaproteobacteria</taxon>
        <taxon>Moraxellales</taxon>
        <taxon>Moraxellaceae</taxon>
        <taxon>Paraperlucidibaca</taxon>
    </lineage>
</organism>
<dbReference type="EMBL" id="JBHTIT010000001">
    <property type="protein sequence ID" value="MFD0950250.1"/>
    <property type="molecule type" value="Genomic_DNA"/>
</dbReference>
<dbReference type="InterPro" id="IPR038670">
    <property type="entry name" value="HslJ-like_sf"/>
</dbReference>